<reference evidence="3" key="1">
    <citation type="submission" date="2021-02" db="EMBL/GenBank/DDBJ databases">
        <authorList>
            <person name="Nowell W R."/>
        </authorList>
    </citation>
    <scope>NUCLEOTIDE SEQUENCE</scope>
</reference>
<accession>A0A815BB60</accession>
<feature type="repeat" description="NHL" evidence="2">
    <location>
        <begin position="356"/>
        <end position="387"/>
    </location>
</feature>
<dbReference type="EMBL" id="CAJNOG010000490">
    <property type="protein sequence ID" value="CAF1268255.1"/>
    <property type="molecule type" value="Genomic_DNA"/>
</dbReference>
<dbReference type="SUPFAM" id="SSF101898">
    <property type="entry name" value="NHL repeat"/>
    <property type="match status" value="1"/>
</dbReference>
<evidence type="ECO:0000256" key="1">
    <source>
        <dbReference type="ARBA" id="ARBA00022737"/>
    </source>
</evidence>
<comment type="caution">
    <text evidence="3">The sequence shown here is derived from an EMBL/GenBank/DDBJ whole genome shotgun (WGS) entry which is preliminary data.</text>
</comment>
<dbReference type="AlphaFoldDB" id="A0A815BB60"/>
<dbReference type="InterPro" id="IPR001258">
    <property type="entry name" value="NHL_repeat"/>
</dbReference>
<dbReference type="CDD" id="cd05819">
    <property type="entry name" value="NHL"/>
    <property type="match status" value="1"/>
</dbReference>
<evidence type="ECO:0000313" key="3">
    <source>
        <dbReference type="EMBL" id="CAF1268255.1"/>
    </source>
</evidence>
<evidence type="ECO:0000313" key="5">
    <source>
        <dbReference type="Proteomes" id="UP000663845"/>
    </source>
</evidence>
<name>A0A815BB60_9BILA</name>
<proteinExistence type="predicted"/>
<dbReference type="Proteomes" id="UP000663844">
    <property type="component" value="Unassembled WGS sequence"/>
</dbReference>
<sequence length="389" mass="43717">MDHERDLQRCFEMKGMVTGLIMEHSNNVDVINAVFNSKMKTLYRLKFNNSLQVPSTSFRLCEMLKTNQTLVEIDIMDETEQSVLVNHININTKWKQHGITIAGGHGQGNQLNQLNGPEGIYVDDDHQTIYIADSRNHRIVEWKYGAKNGQIVAGGNGKGDRSDQLSWPTGVIVNKTNDSLIICDRGNRRVVRWSRQNGKNGVTIISGISCWGLTMDKNGDLYVSDCGTNEVRRWKQGETKGTIVVGGNGQGNDLNQLHCPTHIFVDEHHSVYVLDANNHRVMKWLKDAKEGIVVVGRKVEMNSLTQLSYPCGVIIDHLGTVYVANGTSHRIMRWYKGSKEGSIVVGGNRNGEQTNQLYYPTGLSFDVKGNLYVVDYSNARIQKFDIDFD</sequence>
<dbReference type="PANTHER" id="PTHR24104">
    <property type="entry name" value="E3 UBIQUITIN-PROTEIN LIGASE NHLRC1-RELATED"/>
    <property type="match status" value="1"/>
</dbReference>
<keyword evidence="1" id="KW-0677">Repeat</keyword>
<feature type="repeat" description="NHL" evidence="2">
    <location>
        <begin position="113"/>
        <end position="145"/>
    </location>
</feature>
<gene>
    <name evidence="3" type="ORF">JYZ213_LOCUS30546</name>
    <name evidence="4" type="ORF">OXD698_LOCUS22818</name>
</gene>
<dbReference type="SUPFAM" id="SSF63829">
    <property type="entry name" value="Calcium-dependent phosphotriesterase"/>
    <property type="match status" value="1"/>
</dbReference>
<evidence type="ECO:0000256" key="2">
    <source>
        <dbReference type="PROSITE-ProRule" id="PRU00504"/>
    </source>
</evidence>
<dbReference type="Gene3D" id="2.120.10.30">
    <property type="entry name" value="TolB, C-terminal domain"/>
    <property type="match status" value="3"/>
</dbReference>
<dbReference type="PANTHER" id="PTHR24104:SF25">
    <property type="entry name" value="PROTEIN LIN-41"/>
    <property type="match status" value="1"/>
</dbReference>
<dbReference type="Proteomes" id="UP000663845">
    <property type="component" value="Unassembled WGS sequence"/>
</dbReference>
<dbReference type="EMBL" id="CAJOAZ010001977">
    <property type="protein sequence ID" value="CAF3879605.1"/>
    <property type="molecule type" value="Genomic_DNA"/>
</dbReference>
<dbReference type="InterPro" id="IPR011042">
    <property type="entry name" value="6-blade_b-propeller_TolB-like"/>
</dbReference>
<evidence type="ECO:0000313" key="4">
    <source>
        <dbReference type="EMBL" id="CAF3879605.1"/>
    </source>
</evidence>
<dbReference type="PROSITE" id="PS51125">
    <property type="entry name" value="NHL"/>
    <property type="match status" value="2"/>
</dbReference>
<dbReference type="InterPro" id="IPR050952">
    <property type="entry name" value="TRIM-NHL_E3_ligases"/>
</dbReference>
<protein>
    <submittedName>
        <fullName evidence="3">Uncharacterized protein</fullName>
    </submittedName>
</protein>
<organism evidence="3 5">
    <name type="scientific">Adineta steineri</name>
    <dbReference type="NCBI Taxonomy" id="433720"/>
    <lineage>
        <taxon>Eukaryota</taxon>
        <taxon>Metazoa</taxon>
        <taxon>Spiralia</taxon>
        <taxon>Gnathifera</taxon>
        <taxon>Rotifera</taxon>
        <taxon>Eurotatoria</taxon>
        <taxon>Bdelloidea</taxon>
        <taxon>Adinetida</taxon>
        <taxon>Adinetidae</taxon>
        <taxon>Adineta</taxon>
    </lineage>
</organism>
<dbReference type="Pfam" id="PF01436">
    <property type="entry name" value="NHL"/>
    <property type="match status" value="3"/>
</dbReference>
<dbReference type="GO" id="GO:0008270">
    <property type="term" value="F:zinc ion binding"/>
    <property type="evidence" value="ECO:0007669"/>
    <property type="project" value="UniProtKB-KW"/>
</dbReference>